<keyword evidence="4 5" id="KW-0349">Heme</keyword>
<dbReference type="EC" id="1.13.11.52" evidence="5"/>
<keyword evidence="3 4" id="KW-0408">Iron</keyword>
<feature type="compositionally biased region" description="Low complexity" evidence="6">
    <location>
        <begin position="401"/>
        <end position="413"/>
    </location>
</feature>
<dbReference type="GO" id="GO:0046872">
    <property type="term" value="F:metal ion binding"/>
    <property type="evidence" value="ECO:0007669"/>
    <property type="project" value="UniProtKB-UniRule"/>
</dbReference>
<proteinExistence type="inferred from homology"/>
<dbReference type="VEuPathDB" id="FungiDB:PV07_12637"/>
<evidence type="ECO:0000256" key="1">
    <source>
        <dbReference type="ARBA" id="ARBA00007119"/>
    </source>
</evidence>
<accession>A0A0D1Z2X6</accession>
<dbReference type="OrthoDB" id="540174at2759"/>
<sequence>MTANIIDLGALSRYDISLETAFVPEVATATSLPPPFAPIEGLLSHPPLPEAISSGELRDKVRELPLYRPGDCSRLSLAEKRRMLVILTFVAHGYIWGNGVLPVIDRLPESISVLLDRLSAELGTAPLGTYASTVLWNSRRKDEAKGWTLDNVSIDLTFTDTTDENWFYNVSVCVEAAGGKALSSLLQVLFEIREDSPRRVHIQECFLEAQNSLGKMLVILKEVARMNNATFYQKIRPYFGGWSLVNNRGVHYDGVDEPSTYRTYVGISAAQSSLFQAFDIILGISHGEFVAAYLRNIRTHMPSSHREFLGHLETDFGGTLSSFIDHQPDLADGYHRCRRILRDFRATHKSFAKRYAVEPASFPGRSFGLARLRSDGGGVEGAGGTRLLEFLEEIQHDTMKVSSPSLPSSPVSSRGPGIS</sequence>
<evidence type="ECO:0000256" key="5">
    <source>
        <dbReference type="RuleBase" id="RU369119"/>
    </source>
</evidence>
<dbReference type="GO" id="GO:0019441">
    <property type="term" value="P:L-tryptophan catabolic process to kynurenine"/>
    <property type="evidence" value="ECO:0007669"/>
    <property type="project" value="UniProtKB-UniRule"/>
</dbReference>
<dbReference type="GO" id="GO:0034354">
    <property type="term" value="P:'de novo' NAD+ biosynthetic process from L-tryptophan"/>
    <property type="evidence" value="ECO:0007669"/>
    <property type="project" value="TreeGrafter"/>
</dbReference>
<organism evidence="7 8">
    <name type="scientific">Cladophialophora immunda</name>
    <dbReference type="NCBI Taxonomy" id="569365"/>
    <lineage>
        <taxon>Eukaryota</taxon>
        <taxon>Fungi</taxon>
        <taxon>Dikarya</taxon>
        <taxon>Ascomycota</taxon>
        <taxon>Pezizomycotina</taxon>
        <taxon>Eurotiomycetes</taxon>
        <taxon>Chaetothyriomycetidae</taxon>
        <taxon>Chaetothyriales</taxon>
        <taxon>Herpotrichiellaceae</taxon>
        <taxon>Cladophialophora</taxon>
    </lineage>
</organism>
<evidence type="ECO:0000256" key="6">
    <source>
        <dbReference type="SAM" id="MobiDB-lite"/>
    </source>
</evidence>
<dbReference type="GO" id="GO:0005737">
    <property type="term" value="C:cytoplasm"/>
    <property type="evidence" value="ECO:0007669"/>
    <property type="project" value="TreeGrafter"/>
</dbReference>
<dbReference type="PANTHER" id="PTHR28657">
    <property type="entry name" value="INDOLEAMINE 2,3-DIOXYGENASE"/>
    <property type="match status" value="1"/>
</dbReference>
<evidence type="ECO:0000256" key="3">
    <source>
        <dbReference type="ARBA" id="ARBA00023004"/>
    </source>
</evidence>
<dbReference type="AlphaFoldDB" id="A0A0D1Z2X6"/>
<dbReference type="Proteomes" id="UP000054466">
    <property type="component" value="Unassembled WGS sequence"/>
</dbReference>
<keyword evidence="5" id="KW-0560">Oxidoreductase</keyword>
<dbReference type="RefSeq" id="XP_016242177.1">
    <property type="nucleotide sequence ID" value="XM_016400179.1"/>
</dbReference>
<protein>
    <recommendedName>
        <fullName evidence="5">Indoleamine 2,3-dioxygenase</fullName>
        <ecNumber evidence="5">1.13.11.52</ecNumber>
    </recommendedName>
</protein>
<evidence type="ECO:0000256" key="2">
    <source>
        <dbReference type="ARBA" id="ARBA00022723"/>
    </source>
</evidence>
<dbReference type="SUPFAM" id="SSF140959">
    <property type="entry name" value="Indolic compounds 2,3-dioxygenase-like"/>
    <property type="match status" value="1"/>
</dbReference>
<feature type="region of interest" description="Disordered" evidence="6">
    <location>
        <begin position="399"/>
        <end position="419"/>
    </location>
</feature>
<gene>
    <name evidence="7" type="ORF">PV07_12637</name>
</gene>
<dbReference type="STRING" id="569365.A0A0D1Z2X6"/>
<dbReference type="InterPro" id="IPR037217">
    <property type="entry name" value="Trp/Indoleamine_2_3_dOase-like"/>
</dbReference>
<keyword evidence="8" id="KW-1185">Reference proteome</keyword>
<dbReference type="GO" id="GO:0020037">
    <property type="term" value="F:heme binding"/>
    <property type="evidence" value="ECO:0007669"/>
    <property type="project" value="UniProtKB-UniRule"/>
</dbReference>
<dbReference type="Pfam" id="PF01231">
    <property type="entry name" value="IDO"/>
    <property type="match status" value="1"/>
</dbReference>
<dbReference type="EMBL" id="KN847075">
    <property type="protein sequence ID" value="KIW21961.1"/>
    <property type="molecule type" value="Genomic_DNA"/>
</dbReference>
<dbReference type="Gene3D" id="1.20.58.480">
    <property type="match status" value="1"/>
</dbReference>
<evidence type="ECO:0000313" key="7">
    <source>
        <dbReference type="EMBL" id="KIW21961.1"/>
    </source>
</evidence>
<feature type="binding site" description="proximal binding residue" evidence="4">
    <location>
        <position position="348"/>
    </location>
    <ligand>
        <name>heme b</name>
        <dbReference type="ChEBI" id="CHEBI:60344"/>
    </ligand>
    <ligandPart>
        <name>Fe</name>
        <dbReference type="ChEBI" id="CHEBI:18248"/>
    </ligandPart>
</feature>
<comment type="similarity">
    <text evidence="1 5">Belongs to the indoleamine 2,3-dioxygenase family.</text>
</comment>
<dbReference type="HOGENOM" id="CLU_010089_0_0_1"/>
<name>A0A0D1Z2X6_9EURO</name>
<evidence type="ECO:0000313" key="8">
    <source>
        <dbReference type="Proteomes" id="UP000054466"/>
    </source>
</evidence>
<keyword evidence="5" id="KW-0223">Dioxygenase</keyword>
<reference evidence="7 8" key="1">
    <citation type="submission" date="2015-01" db="EMBL/GenBank/DDBJ databases">
        <title>The Genome Sequence of Cladophialophora immunda CBS83496.</title>
        <authorList>
            <consortium name="The Broad Institute Genomics Platform"/>
            <person name="Cuomo C."/>
            <person name="de Hoog S."/>
            <person name="Gorbushina A."/>
            <person name="Stielow B."/>
            <person name="Teixiera M."/>
            <person name="Abouelleil A."/>
            <person name="Chapman S.B."/>
            <person name="Priest M."/>
            <person name="Young S.K."/>
            <person name="Wortman J."/>
            <person name="Nusbaum C."/>
            <person name="Birren B."/>
        </authorList>
    </citation>
    <scope>NUCLEOTIDE SEQUENCE [LARGE SCALE GENOMIC DNA]</scope>
    <source>
        <strain evidence="7 8">CBS 83496</strain>
    </source>
</reference>
<dbReference type="InterPro" id="IPR000898">
    <property type="entry name" value="Indolamine_dOase"/>
</dbReference>
<keyword evidence="2 4" id="KW-0479">Metal-binding</keyword>
<dbReference type="PANTHER" id="PTHR28657:SF5">
    <property type="entry name" value="INDOLEAMINE 2,3-DIOXYGENASE"/>
    <property type="match status" value="1"/>
</dbReference>
<evidence type="ECO:0000256" key="4">
    <source>
        <dbReference type="PIRSR" id="PIRSR600898-1"/>
    </source>
</evidence>
<dbReference type="GO" id="GO:0033754">
    <property type="term" value="F:indoleamine 2,3-dioxygenase activity"/>
    <property type="evidence" value="ECO:0007669"/>
    <property type="project" value="UniProtKB-EC"/>
</dbReference>
<comment type="catalytic activity">
    <reaction evidence="5">
        <text>L-tryptophan + O2 = N-formyl-L-kynurenine</text>
        <dbReference type="Rhea" id="RHEA:24536"/>
        <dbReference type="ChEBI" id="CHEBI:15379"/>
        <dbReference type="ChEBI" id="CHEBI:57912"/>
        <dbReference type="ChEBI" id="CHEBI:58629"/>
    </reaction>
</comment>
<dbReference type="GeneID" id="27351831"/>
<comment type="function">
    <text evidence="5">Produces N-formyl-kynurenine through the oxidation of tryptophan.</text>
</comment>